<keyword evidence="4 11" id="KW-0138">CF(0)</keyword>
<feature type="transmembrane region" description="Helical" evidence="11">
    <location>
        <begin position="115"/>
        <end position="134"/>
    </location>
</feature>
<dbReference type="PROSITE" id="PS00449">
    <property type="entry name" value="ATPASE_A"/>
    <property type="match status" value="1"/>
</dbReference>
<feature type="transmembrane region" description="Helical" evidence="11">
    <location>
        <begin position="141"/>
        <end position="163"/>
    </location>
</feature>
<dbReference type="PANTHER" id="PTHR11410:SF0">
    <property type="entry name" value="ATP SYNTHASE SUBUNIT A"/>
    <property type="match status" value="1"/>
</dbReference>
<evidence type="ECO:0000256" key="6">
    <source>
        <dbReference type="ARBA" id="ARBA00022781"/>
    </source>
</evidence>
<evidence type="ECO:0000256" key="2">
    <source>
        <dbReference type="ARBA" id="ARBA00006810"/>
    </source>
</evidence>
<comment type="similarity">
    <text evidence="2 11 12">Belongs to the ATPase A chain family.</text>
</comment>
<dbReference type="Pfam" id="PF00119">
    <property type="entry name" value="ATP-synt_A"/>
    <property type="match status" value="1"/>
</dbReference>
<evidence type="ECO:0000256" key="4">
    <source>
        <dbReference type="ARBA" id="ARBA00022547"/>
    </source>
</evidence>
<dbReference type="HAMAP" id="MF_01393">
    <property type="entry name" value="ATP_synth_a_bact"/>
    <property type="match status" value="1"/>
</dbReference>
<keyword evidence="14" id="KW-1185">Reference proteome</keyword>
<sequence>MNGNPLEEFFLHTLFNFRFMGHDVAVTQAVISFWVIGGIALLAAMHIRVRASIVPGRFQSLVEMLYETMARVVDENIGAENREKYLPWILSLFLLVFLGNFLGLVPHAFTVTSELVVTGILAVAVYLTSLVIGFARHGMRFLSVLVPEGVPVWMMPLIVPIEIISQLARPLSLAVRLFANMTAGHTILFVLFTLTGTLAVYLKWLPFSISVVLYLLEVLVAFIQAYIFAILSAVYIGQAVKLNH</sequence>
<keyword evidence="5 11" id="KW-0812">Transmembrane</keyword>
<accession>A0A059XMV4</accession>
<protein>
    <recommendedName>
        <fullName evidence="11 12">ATP synthase subunit a</fullName>
    </recommendedName>
    <alternativeName>
        <fullName evidence="11">ATP synthase F0 sector subunit a</fullName>
    </alternativeName>
    <alternativeName>
        <fullName evidence="11">F-ATPase subunit 6</fullName>
    </alternativeName>
</protein>
<evidence type="ECO:0000256" key="9">
    <source>
        <dbReference type="ARBA" id="ARBA00023136"/>
    </source>
</evidence>
<evidence type="ECO:0000256" key="11">
    <source>
        <dbReference type="HAMAP-Rule" id="MF_01393"/>
    </source>
</evidence>
<keyword evidence="6 11" id="KW-0375">Hydrogen ion transport</keyword>
<keyword evidence="9 11" id="KW-0472">Membrane</keyword>
<dbReference type="GO" id="GO:0046933">
    <property type="term" value="F:proton-transporting ATP synthase activity, rotational mechanism"/>
    <property type="evidence" value="ECO:0007669"/>
    <property type="project" value="UniProtKB-UniRule"/>
</dbReference>
<keyword evidence="7 11" id="KW-1133">Transmembrane helix</keyword>
<evidence type="ECO:0000256" key="1">
    <source>
        <dbReference type="ARBA" id="ARBA00004141"/>
    </source>
</evidence>
<dbReference type="PANTHER" id="PTHR11410">
    <property type="entry name" value="ATP SYNTHASE SUBUNIT A"/>
    <property type="match status" value="1"/>
</dbReference>
<organism evidence="13 14">
    <name type="scientific">Leptospirillum ferriphilum YSK</name>
    <dbReference type="NCBI Taxonomy" id="1441628"/>
    <lineage>
        <taxon>Bacteria</taxon>
        <taxon>Pseudomonadati</taxon>
        <taxon>Nitrospirota</taxon>
        <taxon>Nitrospiria</taxon>
        <taxon>Nitrospirales</taxon>
        <taxon>Nitrospiraceae</taxon>
        <taxon>Leptospirillum</taxon>
    </lineage>
</organism>
<dbReference type="InterPro" id="IPR023011">
    <property type="entry name" value="ATP_synth_F0_asu_AS"/>
</dbReference>
<comment type="subcellular location">
    <subcellularLocation>
        <location evidence="11 12">Cell membrane</location>
        <topology evidence="11 12">Multi-pass membrane protein</topology>
    </subcellularLocation>
    <subcellularLocation>
        <location evidence="1">Membrane</location>
        <topology evidence="1">Multi-pass membrane protein</topology>
    </subcellularLocation>
</comment>
<evidence type="ECO:0000256" key="7">
    <source>
        <dbReference type="ARBA" id="ARBA00022989"/>
    </source>
</evidence>
<gene>
    <name evidence="11" type="primary">atpB</name>
    <name evidence="13" type="ORF">Y981_00500</name>
</gene>
<feature type="transmembrane region" description="Helical" evidence="11">
    <location>
        <begin position="25"/>
        <end position="47"/>
    </location>
</feature>
<dbReference type="InterPro" id="IPR035908">
    <property type="entry name" value="F0_ATP_A_sf"/>
</dbReference>
<feature type="transmembrane region" description="Helical" evidence="11">
    <location>
        <begin position="214"/>
        <end position="236"/>
    </location>
</feature>
<comment type="function">
    <text evidence="11 12">Key component of the proton channel; it plays a direct role in the translocation of protons across the membrane.</text>
</comment>
<dbReference type="GO" id="GO:0005886">
    <property type="term" value="C:plasma membrane"/>
    <property type="evidence" value="ECO:0007669"/>
    <property type="project" value="UniProtKB-SubCell"/>
</dbReference>
<feature type="transmembrane region" description="Helical" evidence="11">
    <location>
        <begin position="85"/>
        <end position="109"/>
    </location>
</feature>
<dbReference type="PRINTS" id="PR00123">
    <property type="entry name" value="ATPASEA"/>
</dbReference>
<keyword evidence="10 11" id="KW-0066">ATP synthesis</keyword>
<dbReference type="NCBIfam" id="NF004482">
    <property type="entry name" value="PRK05815.2-4"/>
    <property type="match status" value="1"/>
</dbReference>
<dbReference type="HOGENOM" id="CLU_041018_0_2_0"/>
<dbReference type="SUPFAM" id="SSF81336">
    <property type="entry name" value="F1F0 ATP synthase subunit A"/>
    <property type="match status" value="1"/>
</dbReference>
<dbReference type="Gene3D" id="1.20.120.220">
    <property type="entry name" value="ATP synthase, F0 complex, subunit A"/>
    <property type="match status" value="1"/>
</dbReference>
<dbReference type="Proteomes" id="UP000027059">
    <property type="component" value="Chromosome"/>
</dbReference>
<dbReference type="EMBL" id="CP007243">
    <property type="protein sequence ID" value="AIA29849.1"/>
    <property type="molecule type" value="Genomic_DNA"/>
</dbReference>
<evidence type="ECO:0000256" key="10">
    <source>
        <dbReference type="ARBA" id="ARBA00023310"/>
    </source>
</evidence>
<dbReference type="GO" id="GO:0045259">
    <property type="term" value="C:proton-transporting ATP synthase complex"/>
    <property type="evidence" value="ECO:0007669"/>
    <property type="project" value="UniProtKB-KW"/>
</dbReference>
<dbReference type="InterPro" id="IPR000568">
    <property type="entry name" value="ATP_synth_F0_asu"/>
</dbReference>
<reference evidence="14" key="1">
    <citation type="submission" date="2014-02" db="EMBL/GenBank/DDBJ databases">
        <title>Complete genome sequence and comparative genomic analysis of the nitrogen-fixing bacterium Leptospirillum ferriphilum YSK.</title>
        <authorList>
            <person name="Guo X."/>
            <person name="Yin H."/>
            <person name="Liang Y."/>
            <person name="Hu Q."/>
            <person name="Ma L."/>
            <person name="Xiao Y."/>
            <person name="Zhang X."/>
            <person name="Qiu G."/>
            <person name="Liu X."/>
        </authorList>
    </citation>
    <scope>NUCLEOTIDE SEQUENCE [LARGE SCALE GENOMIC DNA]</scope>
    <source>
        <strain evidence="14">YSK</strain>
    </source>
</reference>
<feature type="transmembrane region" description="Helical" evidence="11">
    <location>
        <begin position="183"/>
        <end position="202"/>
    </location>
</feature>
<dbReference type="AlphaFoldDB" id="A0A059XMV4"/>
<evidence type="ECO:0000256" key="8">
    <source>
        <dbReference type="ARBA" id="ARBA00023065"/>
    </source>
</evidence>
<evidence type="ECO:0000256" key="5">
    <source>
        <dbReference type="ARBA" id="ARBA00022692"/>
    </source>
</evidence>
<dbReference type="NCBIfam" id="TIGR01131">
    <property type="entry name" value="ATP_synt_6_or_A"/>
    <property type="match status" value="1"/>
</dbReference>
<evidence type="ECO:0000256" key="12">
    <source>
        <dbReference type="RuleBase" id="RU000483"/>
    </source>
</evidence>
<dbReference type="OrthoDB" id="9809130at2"/>
<evidence type="ECO:0000313" key="13">
    <source>
        <dbReference type="EMBL" id="AIA29849.1"/>
    </source>
</evidence>
<evidence type="ECO:0000256" key="3">
    <source>
        <dbReference type="ARBA" id="ARBA00022448"/>
    </source>
</evidence>
<dbReference type="InterPro" id="IPR045083">
    <property type="entry name" value="ATP_synth_F0_asu_bact/mt"/>
</dbReference>
<proteinExistence type="inferred from homology"/>
<name>A0A059XMV4_9BACT</name>
<keyword evidence="11" id="KW-1003">Cell membrane</keyword>
<reference evidence="13 14" key="2">
    <citation type="journal article" date="2015" name="Biomed. Res. Int.">
        <title>Effects of Arsenite Resistance on the Growth and Functional Gene Expression of Leptospirillum ferriphilum and Acidithiobacillus thiooxidans in Pure Culture and Coculture.</title>
        <authorList>
            <person name="Jiang H."/>
            <person name="Liang Y."/>
            <person name="Yin H."/>
            <person name="Xiao Y."/>
            <person name="Guo X."/>
            <person name="Xu Y."/>
            <person name="Hu Q."/>
            <person name="Liu H."/>
            <person name="Liu X."/>
        </authorList>
    </citation>
    <scope>NUCLEOTIDE SEQUENCE [LARGE SCALE GENOMIC DNA]</scope>
    <source>
        <strain evidence="13 14">YSK</strain>
    </source>
</reference>
<keyword evidence="8 11" id="KW-0406">Ion transport</keyword>
<keyword evidence="3 11" id="KW-0813">Transport</keyword>
<dbReference type="KEGG" id="lfp:Y981_00500"/>
<evidence type="ECO:0000313" key="14">
    <source>
        <dbReference type="Proteomes" id="UP000027059"/>
    </source>
</evidence>
<dbReference type="CDD" id="cd00310">
    <property type="entry name" value="ATP-synt_Fo_a_6"/>
    <property type="match status" value="1"/>
</dbReference>